<evidence type="ECO:0000313" key="2">
    <source>
        <dbReference type="EMBL" id="KHD07809.1"/>
    </source>
</evidence>
<dbReference type="Gene3D" id="3.40.50.2000">
    <property type="entry name" value="Glycogen Phosphorylase B"/>
    <property type="match status" value="2"/>
</dbReference>
<dbReference type="Proteomes" id="UP000030428">
    <property type="component" value="Unassembled WGS sequence"/>
</dbReference>
<dbReference type="SUPFAM" id="SSF53756">
    <property type="entry name" value="UDP-Glycosyltransferase/glycogen phosphorylase"/>
    <property type="match status" value="1"/>
</dbReference>
<protein>
    <recommendedName>
        <fullName evidence="1">Glycosyl transferase family 1 domain-containing protein</fullName>
    </recommendedName>
</protein>
<proteinExistence type="predicted"/>
<keyword evidence="3" id="KW-1185">Reference proteome</keyword>
<reference evidence="2 3" key="1">
    <citation type="journal article" date="2016" name="Front. Microbiol.">
        <title>Single-Cell (Meta-)Genomics of a Dimorphic Candidatus Thiomargarita nelsonii Reveals Genomic Plasticity.</title>
        <authorList>
            <person name="Flood B.E."/>
            <person name="Fliss P."/>
            <person name="Jones D.S."/>
            <person name="Dick G.J."/>
            <person name="Jain S."/>
            <person name="Kaster A.K."/>
            <person name="Winkel M."/>
            <person name="Mussmann M."/>
            <person name="Bailey J."/>
        </authorList>
    </citation>
    <scope>NUCLEOTIDE SEQUENCE [LARGE SCALE GENOMIC DNA]</scope>
    <source>
        <strain evidence="2">Hydrate Ridge</strain>
    </source>
</reference>
<dbReference type="PANTHER" id="PTHR45947:SF3">
    <property type="entry name" value="SULFOQUINOVOSYL TRANSFERASE SQD2"/>
    <property type="match status" value="1"/>
</dbReference>
<organism evidence="2 3">
    <name type="scientific">Candidatus Thiomargarita nelsonii</name>
    <dbReference type="NCBI Taxonomy" id="1003181"/>
    <lineage>
        <taxon>Bacteria</taxon>
        <taxon>Pseudomonadati</taxon>
        <taxon>Pseudomonadota</taxon>
        <taxon>Gammaproteobacteria</taxon>
        <taxon>Thiotrichales</taxon>
        <taxon>Thiotrichaceae</taxon>
        <taxon>Thiomargarita</taxon>
    </lineage>
</organism>
<feature type="domain" description="Glycosyl transferase family 1" evidence="1">
    <location>
        <begin position="187"/>
        <end position="341"/>
    </location>
</feature>
<name>A0A0A6PC30_9GAMM</name>
<dbReference type="GO" id="GO:0016757">
    <property type="term" value="F:glycosyltransferase activity"/>
    <property type="evidence" value="ECO:0007669"/>
    <property type="project" value="InterPro"/>
</dbReference>
<sequence>MKIILLADKLPPEIGGMETHANYFVQHFSKENDLTIISKRNGYDVIVNTDYQTIKEIVLFDFLKSFESEKCIVFYNSGYWIENFTAIKLLLKNAIFLYRTGGNEINKAPLSLQIDSHSERQDYWVKTINQSIDYLIANSQFTKQRLIDLGIQTEIIHIISGGIDVSNIQKAINEIPQTRKLLNCVKYDTLIVCCCRFVPYKRTDFLLRAFQHLPRHYKIVLVGDGELLDNAKIMSNKLNLNVQFLGRLTHEETLNIIAAANIYCQSSVDLIVNVKNGNYVHTEGMGRSLIESICSGIRVVVTNCGAIDEFINYENGTLVEGDETKFAQQIEHTLSLHTIEETRRQNYCAEYSFENIFSQYENLWS</sequence>
<gene>
    <name evidence="2" type="ORF">PN36_20830</name>
</gene>
<dbReference type="PANTHER" id="PTHR45947">
    <property type="entry name" value="SULFOQUINOVOSYL TRANSFERASE SQD2"/>
    <property type="match status" value="1"/>
</dbReference>
<dbReference type="InterPro" id="IPR001296">
    <property type="entry name" value="Glyco_trans_1"/>
</dbReference>
<evidence type="ECO:0000313" key="3">
    <source>
        <dbReference type="Proteomes" id="UP000030428"/>
    </source>
</evidence>
<dbReference type="EMBL" id="JSZA02000091">
    <property type="protein sequence ID" value="KHD07809.1"/>
    <property type="molecule type" value="Genomic_DNA"/>
</dbReference>
<accession>A0A0A6PC30</accession>
<evidence type="ECO:0000259" key="1">
    <source>
        <dbReference type="Pfam" id="PF00534"/>
    </source>
</evidence>
<dbReference type="CDD" id="cd03801">
    <property type="entry name" value="GT4_PimA-like"/>
    <property type="match status" value="1"/>
</dbReference>
<comment type="caution">
    <text evidence="2">The sequence shown here is derived from an EMBL/GenBank/DDBJ whole genome shotgun (WGS) entry which is preliminary data.</text>
</comment>
<dbReference type="InterPro" id="IPR050194">
    <property type="entry name" value="Glycosyltransferase_grp1"/>
</dbReference>
<dbReference type="AlphaFoldDB" id="A0A0A6PC30"/>
<dbReference type="Pfam" id="PF00534">
    <property type="entry name" value="Glycos_transf_1"/>
    <property type="match status" value="1"/>
</dbReference>